<evidence type="ECO:0000313" key="4">
    <source>
        <dbReference type="EMBL" id="CCE74486.1"/>
    </source>
</evidence>
<evidence type="ECO:0000313" key="5">
    <source>
        <dbReference type="Proteomes" id="UP000012170"/>
    </source>
</evidence>
<reference evidence="5" key="2">
    <citation type="submission" date="2013-04" db="EMBL/GenBank/DDBJ databases">
        <title>The genome sequence of the maize-pathogen Clavibacter michiganensis subsp. nebraskensis.</title>
        <authorList>
            <person name="Gartemann K.H."/>
            <person name="Blom J."/>
            <person name="Dreiseikelmann B."/>
            <person name="Fluegel M."/>
            <person name="Jaenicke S."/>
            <person name="Linke B."/>
            <person name="Sczcepanowski R."/>
            <person name="Wittmann J."/>
            <person name="Goesmann A."/>
            <person name="Puehler A."/>
            <person name="Eichenlaub R."/>
            <person name="Rueckert C."/>
        </authorList>
    </citation>
    <scope>NUCLEOTIDE SEQUENCE [LARGE SCALE GENOMIC DNA]</scope>
    <source>
        <strain evidence="5">NCPPB 2581</strain>
    </source>
</reference>
<dbReference type="KEGG" id="cmc:CMN_00522"/>
<dbReference type="PANTHER" id="PTHR33392:SF6">
    <property type="entry name" value="POLYISOPRENYL-TEICHOIC ACID--PEPTIDOGLYCAN TEICHOIC ACID TRANSFERASE TAGU"/>
    <property type="match status" value="1"/>
</dbReference>
<gene>
    <name evidence="4" type="ORF">CMN_00522</name>
</gene>
<reference evidence="4 5" key="1">
    <citation type="submission" date="2011-11" db="EMBL/GenBank/DDBJ databases">
        <authorList>
            <person name="Gartemann K."/>
        </authorList>
    </citation>
    <scope>NUCLEOTIDE SEQUENCE [LARGE SCALE GENOMIC DNA]</scope>
    <source>
        <strain evidence="5">NCPPB 2581</strain>
    </source>
</reference>
<dbReference type="InterPro" id="IPR004474">
    <property type="entry name" value="LytR_CpsA_psr"/>
</dbReference>
<evidence type="ECO:0000256" key="2">
    <source>
        <dbReference type="SAM" id="MobiDB-lite"/>
    </source>
</evidence>
<dbReference type="EMBL" id="HE614873">
    <property type="protein sequence ID" value="CCE74486.1"/>
    <property type="molecule type" value="Genomic_DNA"/>
</dbReference>
<feature type="domain" description="Cell envelope-related transcriptional attenuator" evidence="3">
    <location>
        <begin position="112"/>
        <end position="267"/>
    </location>
</feature>
<dbReference type="Pfam" id="PF03816">
    <property type="entry name" value="LytR_cpsA_psr"/>
    <property type="match status" value="1"/>
</dbReference>
<dbReference type="GeneID" id="92982345"/>
<proteinExistence type="inferred from homology"/>
<feature type="region of interest" description="Disordered" evidence="2">
    <location>
        <begin position="362"/>
        <end position="412"/>
    </location>
</feature>
<evidence type="ECO:0000259" key="3">
    <source>
        <dbReference type="Pfam" id="PF03816"/>
    </source>
</evidence>
<dbReference type="Gene3D" id="3.40.630.190">
    <property type="entry name" value="LCP protein"/>
    <property type="match status" value="1"/>
</dbReference>
<dbReference type="PANTHER" id="PTHR33392">
    <property type="entry name" value="POLYISOPRENYL-TEICHOIC ACID--PEPTIDOGLYCAN TEICHOIC ACID TRANSFERASE TAGU"/>
    <property type="match status" value="1"/>
</dbReference>
<protein>
    <submittedName>
        <fullName evidence="4">Transcriptional regulator, LytR family</fullName>
    </submittedName>
</protein>
<dbReference type="Proteomes" id="UP000012170">
    <property type="component" value="Chromosome"/>
</dbReference>
<dbReference type="InterPro" id="IPR050922">
    <property type="entry name" value="LytR/CpsA/Psr_CW_biosynth"/>
</dbReference>
<dbReference type="NCBIfam" id="TIGR00350">
    <property type="entry name" value="lytR_cpsA_psr"/>
    <property type="match status" value="1"/>
</dbReference>
<sequence>MPRETRHDGRLAPGIARHGRLRKPSAVPTAVKALAAATAVVIASTGSVAAFAAWDLARTVQANSVDINDGQAPPPSIGGIDGGANILLAGSDSREGQGDRYGDPAEMVGNDHNDVTMLLHISEDHSRATVVSFPRDLLVDRPACRSADGTRDLPAASRSPFNDSMQVGGLACVVRTVESLTGLAVPYGGVVQFLGVKGITQAIGGVPVCLANPIDDDADIHLGAGERTLQGDDVVGFLRTRHGVSDGSDIGRISNQQVFLGALARAVTSTGTLTNPAKVYGIARAVVEDMKLSTSLDDPATIASLALTLKDIPLDRITFVQYPGFREGQKVVPDAASADRMMALISADADFALAPDRAANGVVLPPGSEATPDPSSTSDAGAAPSTDPSAPAVLPENVMGQTADEATCSNAR</sequence>
<dbReference type="AlphaFoldDB" id="A0AAI8ZGG7"/>
<name>A0AAI8ZGG7_9MICO</name>
<comment type="similarity">
    <text evidence="1">Belongs to the LytR/CpsA/Psr (LCP) family.</text>
</comment>
<dbReference type="RefSeq" id="WP_015489288.1">
    <property type="nucleotide sequence ID" value="NC_020891.1"/>
</dbReference>
<organism evidence="4 5">
    <name type="scientific">Clavibacter nebraskensis NCPPB 2581</name>
    <dbReference type="NCBI Taxonomy" id="1097677"/>
    <lineage>
        <taxon>Bacteria</taxon>
        <taxon>Bacillati</taxon>
        <taxon>Actinomycetota</taxon>
        <taxon>Actinomycetes</taxon>
        <taxon>Micrococcales</taxon>
        <taxon>Microbacteriaceae</taxon>
        <taxon>Clavibacter</taxon>
    </lineage>
</organism>
<accession>A0AAI8ZGG7</accession>
<evidence type="ECO:0000256" key="1">
    <source>
        <dbReference type="ARBA" id="ARBA00006068"/>
    </source>
</evidence>